<feature type="transmembrane region" description="Helical" evidence="7">
    <location>
        <begin position="331"/>
        <end position="355"/>
    </location>
</feature>
<evidence type="ECO:0000256" key="2">
    <source>
        <dbReference type="ARBA" id="ARBA00022448"/>
    </source>
</evidence>
<dbReference type="PANTHER" id="PTHR23513">
    <property type="entry name" value="INTEGRAL MEMBRANE EFFLUX PROTEIN-RELATED"/>
    <property type="match status" value="1"/>
</dbReference>
<dbReference type="GO" id="GO:0005886">
    <property type="term" value="C:plasma membrane"/>
    <property type="evidence" value="ECO:0007669"/>
    <property type="project" value="UniProtKB-SubCell"/>
</dbReference>
<proteinExistence type="predicted"/>
<feature type="transmembrane region" description="Helical" evidence="7">
    <location>
        <begin position="309"/>
        <end position="325"/>
    </location>
</feature>
<evidence type="ECO:0000256" key="7">
    <source>
        <dbReference type="SAM" id="Phobius"/>
    </source>
</evidence>
<feature type="transmembrane region" description="Helical" evidence="7">
    <location>
        <begin position="243"/>
        <end position="267"/>
    </location>
</feature>
<feature type="domain" description="Major facilitator superfamily (MFS) profile" evidence="8">
    <location>
        <begin position="24"/>
        <end position="420"/>
    </location>
</feature>
<name>A0A348AF29_9FIRM</name>
<dbReference type="AlphaFoldDB" id="A0A348AF29"/>
<dbReference type="CDD" id="cd06173">
    <property type="entry name" value="MFS_MefA_like"/>
    <property type="match status" value="1"/>
</dbReference>
<feature type="transmembrane region" description="Helical" evidence="7">
    <location>
        <begin position="35"/>
        <end position="59"/>
    </location>
</feature>
<dbReference type="InterPro" id="IPR010290">
    <property type="entry name" value="TM_effector"/>
</dbReference>
<dbReference type="OrthoDB" id="9775268at2"/>
<dbReference type="PROSITE" id="PS50850">
    <property type="entry name" value="MFS"/>
    <property type="match status" value="1"/>
</dbReference>
<reference evidence="9 10" key="1">
    <citation type="journal article" date="2018" name="Int. J. Syst. Evol. Microbiol.">
        <title>Methylomusa anaerophila gen. nov., sp. nov., an anaerobic methanol-utilizing bacterium isolated from a microbial fuel cell.</title>
        <authorList>
            <person name="Amano N."/>
            <person name="Yamamuro A."/>
            <person name="Miyahara M."/>
            <person name="Kouzuma A."/>
            <person name="Abe T."/>
            <person name="Watanabe K."/>
        </authorList>
    </citation>
    <scope>NUCLEOTIDE SEQUENCE [LARGE SCALE GENOMIC DNA]</scope>
    <source>
        <strain evidence="9 10">MMFC1</strain>
    </source>
</reference>
<dbReference type="InterPro" id="IPR020846">
    <property type="entry name" value="MFS_dom"/>
</dbReference>
<keyword evidence="2" id="KW-0813">Transport</keyword>
<feature type="transmembrane region" description="Helical" evidence="7">
    <location>
        <begin position="98"/>
        <end position="118"/>
    </location>
</feature>
<evidence type="ECO:0000256" key="4">
    <source>
        <dbReference type="ARBA" id="ARBA00022692"/>
    </source>
</evidence>
<dbReference type="RefSeq" id="WP_126305859.1">
    <property type="nucleotide sequence ID" value="NZ_AP018449.1"/>
</dbReference>
<accession>A0A348AF29</accession>
<keyword evidence="5 7" id="KW-1133">Transmembrane helix</keyword>
<dbReference type="PANTHER" id="PTHR23513:SF11">
    <property type="entry name" value="STAPHYLOFERRIN A TRANSPORTER"/>
    <property type="match status" value="1"/>
</dbReference>
<keyword evidence="6 7" id="KW-0472">Membrane</keyword>
<protein>
    <submittedName>
        <fullName evidence="9">Enterobactin exporter EntS</fullName>
    </submittedName>
</protein>
<evidence type="ECO:0000256" key="1">
    <source>
        <dbReference type="ARBA" id="ARBA00004651"/>
    </source>
</evidence>
<evidence type="ECO:0000256" key="3">
    <source>
        <dbReference type="ARBA" id="ARBA00022475"/>
    </source>
</evidence>
<feature type="transmembrane region" description="Helical" evidence="7">
    <location>
        <begin position="194"/>
        <end position="213"/>
    </location>
</feature>
<dbReference type="EMBL" id="AP018449">
    <property type="protein sequence ID" value="BBB89677.1"/>
    <property type="molecule type" value="Genomic_DNA"/>
</dbReference>
<evidence type="ECO:0000256" key="5">
    <source>
        <dbReference type="ARBA" id="ARBA00022989"/>
    </source>
</evidence>
<dbReference type="SUPFAM" id="SSF103473">
    <property type="entry name" value="MFS general substrate transporter"/>
    <property type="match status" value="1"/>
</dbReference>
<feature type="transmembrane region" description="Helical" evidence="7">
    <location>
        <begin position="391"/>
        <end position="413"/>
    </location>
</feature>
<gene>
    <name evidence="9" type="ORF">MAMMFC1_00310</name>
</gene>
<dbReference type="Proteomes" id="UP000276437">
    <property type="component" value="Chromosome"/>
</dbReference>
<comment type="subcellular location">
    <subcellularLocation>
        <location evidence="1">Cell membrane</location>
        <topology evidence="1">Multi-pass membrane protein</topology>
    </subcellularLocation>
</comment>
<dbReference type="InterPro" id="IPR036259">
    <property type="entry name" value="MFS_trans_sf"/>
</dbReference>
<sequence>MRIVWEEVGCALSVNKVSANVKFMVRALRYRNYRLFFSGQIISQTGTWMQVIAMNWLVYRLTDSAFMLGTLNFFNHVPGFLLGPVAGVVADRFNRHKILIVTQTLAMLQAVLLAVLVLTGKIEVGHLLGLGFVLGCINAFDLTARQAFVVDTVEEKDDLSNAIALNSIIISGSKLVGPSIAGILIALVGEGVCFLINAASFIPVLAALLSMRLRTSDDREKVRNSPFHEMHEGYLYAYRFPPICYTVLLLGLVNLTGTAYIALMPVFAHDVFAGDSHTLGILMGVTGLGAICGAAFLASRSSTAGLERLIPWAVALLGITLIVFSQTNLFLIGLIALFFTGLGSIVHIASSGTLMQSLVDEDKRGRVMSLYSMSFGMTPFGNLLAGVMASYIGAAATIGIGGLICVTGAMLFISKLRDIERYTKTDEQNMMSDKAYEEVLRDESQISKKEACLERR</sequence>
<feature type="transmembrane region" description="Helical" evidence="7">
    <location>
        <begin position="65"/>
        <end position="86"/>
    </location>
</feature>
<dbReference type="Pfam" id="PF05977">
    <property type="entry name" value="MFS_3"/>
    <property type="match status" value="1"/>
</dbReference>
<dbReference type="KEGG" id="mana:MAMMFC1_00310"/>
<keyword evidence="3" id="KW-1003">Cell membrane</keyword>
<evidence type="ECO:0000256" key="6">
    <source>
        <dbReference type="ARBA" id="ARBA00023136"/>
    </source>
</evidence>
<feature type="transmembrane region" description="Helical" evidence="7">
    <location>
        <begin position="367"/>
        <end position="385"/>
    </location>
</feature>
<keyword evidence="4 7" id="KW-0812">Transmembrane</keyword>
<evidence type="ECO:0000313" key="10">
    <source>
        <dbReference type="Proteomes" id="UP000276437"/>
    </source>
</evidence>
<evidence type="ECO:0000313" key="9">
    <source>
        <dbReference type="EMBL" id="BBB89677.1"/>
    </source>
</evidence>
<evidence type="ECO:0000259" key="8">
    <source>
        <dbReference type="PROSITE" id="PS50850"/>
    </source>
</evidence>
<dbReference type="Gene3D" id="1.20.1250.20">
    <property type="entry name" value="MFS general substrate transporter like domains"/>
    <property type="match status" value="2"/>
</dbReference>
<keyword evidence="10" id="KW-1185">Reference proteome</keyword>
<feature type="transmembrane region" description="Helical" evidence="7">
    <location>
        <begin position="279"/>
        <end position="297"/>
    </location>
</feature>
<organism evidence="9 10">
    <name type="scientific">Methylomusa anaerophila</name>
    <dbReference type="NCBI Taxonomy" id="1930071"/>
    <lineage>
        <taxon>Bacteria</taxon>
        <taxon>Bacillati</taxon>
        <taxon>Bacillota</taxon>
        <taxon>Negativicutes</taxon>
        <taxon>Selenomonadales</taxon>
        <taxon>Sporomusaceae</taxon>
        <taxon>Methylomusa</taxon>
    </lineage>
</organism>
<dbReference type="GO" id="GO:0022857">
    <property type="term" value="F:transmembrane transporter activity"/>
    <property type="evidence" value="ECO:0007669"/>
    <property type="project" value="InterPro"/>
</dbReference>